<keyword evidence="2" id="KW-0808">Transferase</keyword>
<accession>A0ABX0QJ64</accession>
<keyword evidence="3" id="KW-1185">Reference proteome</keyword>
<name>A0ABX0QJ64_9BACT</name>
<dbReference type="SUPFAM" id="SSF55729">
    <property type="entry name" value="Acyl-CoA N-acyltransferases (Nat)"/>
    <property type="match status" value="1"/>
</dbReference>
<dbReference type="Pfam" id="PF04377">
    <property type="entry name" value="ATE_C"/>
    <property type="match status" value="1"/>
</dbReference>
<dbReference type="GO" id="GO:0016740">
    <property type="term" value="F:transferase activity"/>
    <property type="evidence" value="ECO:0007669"/>
    <property type="project" value="UniProtKB-KW"/>
</dbReference>
<dbReference type="Proteomes" id="UP000606008">
    <property type="component" value="Unassembled WGS sequence"/>
</dbReference>
<feature type="domain" description="N-end rule aminoacyl transferase C-terminal" evidence="1">
    <location>
        <begin position="77"/>
        <end position="184"/>
    </location>
</feature>
<evidence type="ECO:0000259" key="1">
    <source>
        <dbReference type="Pfam" id="PF04377"/>
    </source>
</evidence>
<evidence type="ECO:0000313" key="3">
    <source>
        <dbReference type="Proteomes" id="UP000606008"/>
    </source>
</evidence>
<dbReference type="InterPro" id="IPR016181">
    <property type="entry name" value="Acyl_CoA_acyltransferase"/>
</dbReference>
<dbReference type="InterPro" id="IPR007472">
    <property type="entry name" value="N-end_Aminoacyl_Trfase_C"/>
</dbReference>
<dbReference type="PANTHER" id="PTHR21367">
    <property type="entry name" value="ARGININE-TRNA-PROTEIN TRANSFERASE 1"/>
    <property type="match status" value="1"/>
</dbReference>
<evidence type="ECO:0000313" key="2">
    <source>
        <dbReference type="EMBL" id="NID11873.1"/>
    </source>
</evidence>
<dbReference type="InterPro" id="IPR030700">
    <property type="entry name" value="N-end_Aminoacyl_Trfase"/>
</dbReference>
<organism evidence="2 3">
    <name type="scientific">Fibrivirga algicola</name>
    <dbReference type="NCBI Taxonomy" id="2950420"/>
    <lineage>
        <taxon>Bacteria</taxon>
        <taxon>Pseudomonadati</taxon>
        <taxon>Bacteroidota</taxon>
        <taxon>Cytophagia</taxon>
        <taxon>Cytophagales</taxon>
        <taxon>Spirosomataceae</taxon>
        <taxon>Fibrivirga</taxon>
    </lineage>
</organism>
<comment type="caution">
    <text evidence="2">The sequence shown here is derived from an EMBL/GenBank/DDBJ whole genome shotgun (WGS) entry which is preliminary data.</text>
</comment>
<protein>
    <submittedName>
        <fullName evidence="2">Arginine-tRNA-protein transferase</fullName>
    </submittedName>
</protein>
<dbReference type="PANTHER" id="PTHR21367:SF1">
    <property type="entry name" value="ARGINYL-TRNA--PROTEIN TRANSFERASE 1"/>
    <property type="match status" value="1"/>
</dbReference>
<sequence length="221" mass="25977">MDGSRLDMFLGLGYFRMQQQIFTCRYVHFDEVRYPVHWLRINLAMATLGPKQSRLFRINSHLTSTVKPLVITHELESLYDEYWNSLDFDAPYSVEACLMDGSHQTAFDTYVIELRDQDRLVAAGIFDNGDRTIAGIMNFYHPDYHRQSLGKYLMLLKMQYAQQQQKDYYYPGYLIGHYPKFDYKLFACQAATEVYDALTGSWFPFSWETAQKLEATLLNDE</sequence>
<gene>
    <name evidence="2" type="ORF">F7231_16995</name>
</gene>
<dbReference type="EMBL" id="WAEL01000006">
    <property type="protein sequence ID" value="NID11873.1"/>
    <property type="molecule type" value="Genomic_DNA"/>
</dbReference>
<proteinExistence type="predicted"/>
<reference evidence="2" key="1">
    <citation type="submission" date="2024-05" db="EMBL/GenBank/DDBJ databases">
        <authorList>
            <person name="Jung D.-H."/>
        </authorList>
    </citation>
    <scope>NUCLEOTIDE SEQUENCE</scope>
    <source>
        <strain evidence="2">JA-25</strain>
    </source>
</reference>